<dbReference type="Proteomes" id="UP001066276">
    <property type="component" value="Chromosome 4_1"/>
</dbReference>
<evidence type="ECO:0000313" key="3">
    <source>
        <dbReference type="Proteomes" id="UP001066276"/>
    </source>
</evidence>
<feature type="compositionally biased region" description="Basic and acidic residues" evidence="1">
    <location>
        <begin position="128"/>
        <end position="138"/>
    </location>
</feature>
<name>A0AAV7TCW3_PLEWA</name>
<dbReference type="EMBL" id="JANPWB010000007">
    <property type="protein sequence ID" value="KAJ1174241.1"/>
    <property type="molecule type" value="Genomic_DNA"/>
</dbReference>
<comment type="caution">
    <text evidence="2">The sequence shown here is derived from an EMBL/GenBank/DDBJ whole genome shotgun (WGS) entry which is preliminary data.</text>
</comment>
<protein>
    <submittedName>
        <fullName evidence="2">Uncharacterized protein</fullName>
    </submittedName>
</protein>
<feature type="region of interest" description="Disordered" evidence="1">
    <location>
        <begin position="38"/>
        <end position="185"/>
    </location>
</feature>
<feature type="compositionally biased region" description="Basic and acidic residues" evidence="1">
    <location>
        <begin position="73"/>
        <end position="95"/>
    </location>
</feature>
<evidence type="ECO:0000256" key="1">
    <source>
        <dbReference type="SAM" id="MobiDB-lite"/>
    </source>
</evidence>
<accession>A0AAV7TCW3</accession>
<keyword evidence="3" id="KW-1185">Reference proteome</keyword>
<organism evidence="2 3">
    <name type="scientific">Pleurodeles waltl</name>
    <name type="common">Iberian ribbed newt</name>
    <dbReference type="NCBI Taxonomy" id="8319"/>
    <lineage>
        <taxon>Eukaryota</taxon>
        <taxon>Metazoa</taxon>
        <taxon>Chordata</taxon>
        <taxon>Craniata</taxon>
        <taxon>Vertebrata</taxon>
        <taxon>Euteleostomi</taxon>
        <taxon>Amphibia</taxon>
        <taxon>Batrachia</taxon>
        <taxon>Caudata</taxon>
        <taxon>Salamandroidea</taxon>
        <taxon>Salamandridae</taxon>
        <taxon>Pleurodelinae</taxon>
        <taxon>Pleurodeles</taxon>
    </lineage>
</organism>
<feature type="compositionally biased region" description="Basic and acidic residues" evidence="1">
    <location>
        <begin position="175"/>
        <end position="184"/>
    </location>
</feature>
<dbReference type="AlphaFoldDB" id="A0AAV7TCW3"/>
<evidence type="ECO:0000313" key="2">
    <source>
        <dbReference type="EMBL" id="KAJ1174241.1"/>
    </source>
</evidence>
<sequence length="225" mass="24224">MLFPRRAGLKMIPSLPVLVFTGEHARVGDTDRDRHLIKSFPVDDLLPPGGPRSSPSPRRVGKLESRPGGGAQRDLEGLRPEISHDEMPRASETRRPRSGAELTGAHPETGVDSCPLSPPPLPSPADAETPRIPDREGPRSQLNPTAGTRDGAGGARREGWPWSRSQRGGAGAIRDGAHLRRSDPLLEQSRAQANGWRRRGPVALGDASTRGLALTDLPRIQTTNN</sequence>
<gene>
    <name evidence="2" type="ORF">NDU88_006063</name>
</gene>
<reference evidence="2" key="1">
    <citation type="journal article" date="2022" name="bioRxiv">
        <title>Sequencing and chromosome-scale assembly of the giantPleurodeles waltlgenome.</title>
        <authorList>
            <person name="Brown T."/>
            <person name="Elewa A."/>
            <person name="Iarovenko S."/>
            <person name="Subramanian E."/>
            <person name="Araus A.J."/>
            <person name="Petzold A."/>
            <person name="Susuki M."/>
            <person name="Suzuki K.-i.T."/>
            <person name="Hayashi T."/>
            <person name="Toyoda A."/>
            <person name="Oliveira C."/>
            <person name="Osipova E."/>
            <person name="Leigh N.D."/>
            <person name="Simon A."/>
            <person name="Yun M.H."/>
        </authorList>
    </citation>
    <scope>NUCLEOTIDE SEQUENCE</scope>
    <source>
        <strain evidence="2">20211129_DDA</strain>
        <tissue evidence="2">Liver</tissue>
    </source>
</reference>
<proteinExistence type="predicted"/>